<evidence type="ECO:0000256" key="1">
    <source>
        <dbReference type="SAM" id="MobiDB-lite"/>
    </source>
</evidence>
<protein>
    <submittedName>
        <fullName evidence="2">Uncharacterized protein</fullName>
    </submittedName>
</protein>
<feature type="region of interest" description="Disordered" evidence="1">
    <location>
        <begin position="86"/>
        <end position="109"/>
    </location>
</feature>
<dbReference type="Proteomes" id="UP001396334">
    <property type="component" value="Unassembled WGS sequence"/>
</dbReference>
<reference evidence="2 3" key="1">
    <citation type="journal article" date="2024" name="G3 (Bethesda)">
        <title>Genome assembly of Hibiscus sabdariffa L. provides insights into metabolisms of medicinal natural products.</title>
        <authorList>
            <person name="Kim T."/>
        </authorList>
    </citation>
    <scope>NUCLEOTIDE SEQUENCE [LARGE SCALE GENOMIC DNA]</scope>
    <source>
        <strain evidence="2">TK-2024</strain>
        <tissue evidence="2">Old leaves</tissue>
    </source>
</reference>
<proteinExistence type="predicted"/>
<accession>A0ABR2PQ59</accession>
<comment type="caution">
    <text evidence="2">The sequence shown here is derived from an EMBL/GenBank/DDBJ whole genome shotgun (WGS) entry which is preliminary data.</text>
</comment>
<organism evidence="2 3">
    <name type="scientific">Hibiscus sabdariffa</name>
    <name type="common">roselle</name>
    <dbReference type="NCBI Taxonomy" id="183260"/>
    <lineage>
        <taxon>Eukaryota</taxon>
        <taxon>Viridiplantae</taxon>
        <taxon>Streptophyta</taxon>
        <taxon>Embryophyta</taxon>
        <taxon>Tracheophyta</taxon>
        <taxon>Spermatophyta</taxon>
        <taxon>Magnoliopsida</taxon>
        <taxon>eudicotyledons</taxon>
        <taxon>Gunneridae</taxon>
        <taxon>Pentapetalae</taxon>
        <taxon>rosids</taxon>
        <taxon>malvids</taxon>
        <taxon>Malvales</taxon>
        <taxon>Malvaceae</taxon>
        <taxon>Malvoideae</taxon>
        <taxon>Hibiscus</taxon>
    </lineage>
</organism>
<gene>
    <name evidence="2" type="ORF">V6N11_009255</name>
</gene>
<sequence>MKLSVSYETDSNERSDMVNIISEIYKPLTCSMGSALPTTKAPVRACFCEEAGQIVNEEGLSFSVLTFLWFIFRATLVLRFSKDGKKQRHASSAKEKDKHHRKQQHGCRRRKAKVIPFSLSISHIEVISYSDPGDTMFQFGL</sequence>
<dbReference type="EMBL" id="JBBPBN010000054">
    <property type="protein sequence ID" value="KAK8990563.1"/>
    <property type="molecule type" value="Genomic_DNA"/>
</dbReference>
<evidence type="ECO:0000313" key="3">
    <source>
        <dbReference type="Proteomes" id="UP001396334"/>
    </source>
</evidence>
<evidence type="ECO:0000313" key="2">
    <source>
        <dbReference type="EMBL" id="KAK8990563.1"/>
    </source>
</evidence>
<keyword evidence="3" id="KW-1185">Reference proteome</keyword>
<name>A0ABR2PQ59_9ROSI</name>